<keyword evidence="2" id="KW-1185">Reference proteome</keyword>
<protein>
    <submittedName>
        <fullName evidence="1">Kinase-like protein</fullName>
    </submittedName>
</protein>
<name>A0ACB8RI68_9AGAM</name>
<organism evidence="1 2">
    <name type="scientific">Auriscalpium vulgare</name>
    <dbReference type="NCBI Taxonomy" id="40419"/>
    <lineage>
        <taxon>Eukaryota</taxon>
        <taxon>Fungi</taxon>
        <taxon>Dikarya</taxon>
        <taxon>Basidiomycota</taxon>
        <taxon>Agaricomycotina</taxon>
        <taxon>Agaricomycetes</taxon>
        <taxon>Russulales</taxon>
        <taxon>Auriscalpiaceae</taxon>
        <taxon>Auriscalpium</taxon>
    </lineage>
</organism>
<dbReference type="EMBL" id="MU276012">
    <property type="protein sequence ID" value="KAI0043592.1"/>
    <property type="molecule type" value="Genomic_DNA"/>
</dbReference>
<dbReference type="Proteomes" id="UP000814033">
    <property type="component" value="Unassembled WGS sequence"/>
</dbReference>
<evidence type="ECO:0000313" key="1">
    <source>
        <dbReference type="EMBL" id="KAI0043592.1"/>
    </source>
</evidence>
<reference evidence="1" key="2">
    <citation type="journal article" date="2022" name="New Phytol.">
        <title>Evolutionary transition to the ectomycorrhizal habit in the genomes of a hyperdiverse lineage of mushroom-forming fungi.</title>
        <authorList>
            <person name="Looney B."/>
            <person name="Miyauchi S."/>
            <person name="Morin E."/>
            <person name="Drula E."/>
            <person name="Courty P.E."/>
            <person name="Kohler A."/>
            <person name="Kuo A."/>
            <person name="LaButti K."/>
            <person name="Pangilinan J."/>
            <person name="Lipzen A."/>
            <person name="Riley R."/>
            <person name="Andreopoulos W."/>
            <person name="He G."/>
            <person name="Johnson J."/>
            <person name="Nolan M."/>
            <person name="Tritt A."/>
            <person name="Barry K.W."/>
            <person name="Grigoriev I.V."/>
            <person name="Nagy L.G."/>
            <person name="Hibbett D."/>
            <person name="Henrissat B."/>
            <person name="Matheny P.B."/>
            <person name="Labbe J."/>
            <person name="Martin F.M."/>
        </authorList>
    </citation>
    <scope>NUCLEOTIDE SEQUENCE</scope>
    <source>
        <strain evidence="1">FP105234-sp</strain>
    </source>
</reference>
<evidence type="ECO:0000313" key="2">
    <source>
        <dbReference type="Proteomes" id="UP000814033"/>
    </source>
</evidence>
<reference evidence="1" key="1">
    <citation type="submission" date="2021-02" db="EMBL/GenBank/DDBJ databases">
        <authorList>
            <consortium name="DOE Joint Genome Institute"/>
            <person name="Ahrendt S."/>
            <person name="Looney B.P."/>
            <person name="Miyauchi S."/>
            <person name="Morin E."/>
            <person name="Drula E."/>
            <person name="Courty P.E."/>
            <person name="Chicoki N."/>
            <person name="Fauchery L."/>
            <person name="Kohler A."/>
            <person name="Kuo A."/>
            <person name="Labutti K."/>
            <person name="Pangilinan J."/>
            <person name="Lipzen A."/>
            <person name="Riley R."/>
            <person name="Andreopoulos W."/>
            <person name="He G."/>
            <person name="Johnson J."/>
            <person name="Barry K.W."/>
            <person name="Grigoriev I.V."/>
            <person name="Nagy L."/>
            <person name="Hibbett D."/>
            <person name="Henrissat B."/>
            <person name="Matheny P.B."/>
            <person name="Labbe J."/>
            <person name="Martin F."/>
        </authorList>
    </citation>
    <scope>NUCLEOTIDE SEQUENCE</scope>
    <source>
        <strain evidence="1">FP105234-sp</strain>
    </source>
</reference>
<accession>A0ACB8RI68</accession>
<comment type="caution">
    <text evidence="1">The sequence shown here is derived from an EMBL/GenBank/DDBJ whole genome shotgun (WGS) entry which is preliminary data.</text>
</comment>
<sequence length="589" mass="64212">MFNLTFPFFLARSPKALPAAPQEKPPVIQLAVSCVDEERQHLDALFDAAYDPSVLNVRRRSVIPLRSTQLSLVDFVDPEHFVKFSKIIASASTTTRAVKPVSANSLAKAVGVRDFDIIKKIGSGASGAVYLAEHKTSRRLHAIKKMEKEFLEPENAAALLNEQRALRKARGAQAVLQLEASFHDSENFFLVTAFLPGGDLRARLTEAGKLPMSMTIFYIAEAILALQILHSLGIVHRDIKPDNIFLDAYGHVVLGDLGISKQWETFPGEIRRETNPYWSALAPHKADMPLGPFTTRAQCGTPTYAAPEVFQGTPYGVGVDFWSLGVTMYELLTGRTPFNDTEDFDEVCRSVREDEVKFDVKDGVDIVVQLFVLLLLQKDAVLRPGVEGMKAHPCFRGIDWAKLAARQIDAPWVPGQFDLFEEVRDAKAHGGTFQLVGGDNFSVDPFPFYTFTAPDFSMPRSPAPAVSATPALLSAPSTPALSIASSASSGSGFSRLSPRLSGFFGRVRQVLTRQTSRSPISSAESLPISPVSSKEALSISTLPAHPVAPTLAGSAASSFSTSAPRRASALHSECRAWLNKKFQKTKAKI</sequence>
<gene>
    <name evidence="1" type="ORF">FA95DRAFT_1609276</name>
</gene>
<proteinExistence type="predicted"/>